<dbReference type="SMART" id="SM00256">
    <property type="entry name" value="FBOX"/>
    <property type="match status" value="1"/>
</dbReference>
<dbReference type="WBParaSite" id="Csp11.Scaffold482.g1877.t1">
    <property type="protein sequence ID" value="Csp11.Scaffold482.g1877.t1"/>
    <property type="gene ID" value="Csp11.Scaffold482.g1877"/>
</dbReference>
<dbReference type="Proteomes" id="UP000095282">
    <property type="component" value="Unplaced"/>
</dbReference>
<feature type="domain" description="F-box" evidence="1">
    <location>
        <begin position="1"/>
        <end position="44"/>
    </location>
</feature>
<dbReference type="InterPro" id="IPR001810">
    <property type="entry name" value="F-box_dom"/>
</dbReference>
<dbReference type="PANTHER" id="PTHR23015:SF4">
    <property type="entry name" value="DUF38 DOMAIN-CONTAINING PROTEIN-RELATED"/>
    <property type="match status" value="1"/>
</dbReference>
<dbReference type="InterPro" id="IPR040161">
    <property type="entry name" value="FB224"/>
</dbReference>
<dbReference type="Pfam" id="PF01827">
    <property type="entry name" value="FTH"/>
    <property type="match status" value="1"/>
</dbReference>
<dbReference type="PROSITE" id="PS50181">
    <property type="entry name" value="FBOX"/>
    <property type="match status" value="1"/>
</dbReference>
<reference evidence="3" key="1">
    <citation type="submission" date="2016-11" db="UniProtKB">
        <authorList>
            <consortium name="WormBaseParasite"/>
        </authorList>
    </citation>
    <scope>IDENTIFICATION</scope>
</reference>
<dbReference type="InterPro" id="IPR002900">
    <property type="entry name" value="DUF38/FTH_CAE_spp"/>
</dbReference>
<dbReference type="AlphaFoldDB" id="A0A1I7T2T4"/>
<protein>
    <submittedName>
        <fullName evidence="3">F-box domain-containing protein</fullName>
    </submittedName>
</protein>
<sequence length="285" mass="33608">MPDVVMRRILKECDFVSIVSLQKTCHTLRNFIDDTKPEPRIDQIQLSGSASSISLVIFCGDNWEKYPKGQKIQLDYNNPSQFKLDFQKNFGFRRSVLPYFFLNFPLDTVFLEVLKYSIPSAFRVETFCMSALDQSSILLILPLLCPKTLKYLEITGIKGRYDRMEIDGLVKLEQWKRATSLNIKRVPVSAKIQEFEHFSIAKVFFEEVTMDDLMFLRKKFLNPASTSEHFQLFYSKIPNQEPIIQEFGEPFEDRDQFFIARGKRWFFKRNEKELVEIGYFPSFLF</sequence>
<keyword evidence="2" id="KW-1185">Reference proteome</keyword>
<evidence type="ECO:0000313" key="3">
    <source>
        <dbReference type="WBParaSite" id="Csp11.Scaffold482.g1877.t1"/>
    </source>
</evidence>
<dbReference type="GO" id="GO:0045087">
    <property type="term" value="P:innate immune response"/>
    <property type="evidence" value="ECO:0007669"/>
    <property type="project" value="TreeGrafter"/>
</dbReference>
<dbReference type="STRING" id="1561998.A0A1I7T2T4"/>
<organism evidence="2 3">
    <name type="scientific">Caenorhabditis tropicalis</name>
    <dbReference type="NCBI Taxonomy" id="1561998"/>
    <lineage>
        <taxon>Eukaryota</taxon>
        <taxon>Metazoa</taxon>
        <taxon>Ecdysozoa</taxon>
        <taxon>Nematoda</taxon>
        <taxon>Chromadorea</taxon>
        <taxon>Rhabditida</taxon>
        <taxon>Rhabditina</taxon>
        <taxon>Rhabditomorpha</taxon>
        <taxon>Rhabditoidea</taxon>
        <taxon>Rhabditidae</taxon>
        <taxon>Peloderinae</taxon>
        <taxon>Caenorhabditis</taxon>
    </lineage>
</organism>
<proteinExistence type="predicted"/>
<name>A0A1I7T2T4_9PELO</name>
<evidence type="ECO:0000259" key="1">
    <source>
        <dbReference type="PROSITE" id="PS50181"/>
    </source>
</evidence>
<dbReference type="Pfam" id="PF00646">
    <property type="entry name" value="F-box"/>
    <property type="match status" value="1"/>
</dbReference>
<dbReference type="PANTHER" id="PTHR23015">
    <property type="entry name" value="UNCHARACTERIZED C.ELEGANS PROTEIN"/>
    <property type="match status" value="1"/>
</dbReference>
<dbReference type="eggNOG" id="ENOG502TJXJ">
    <property type="taxonomic scope" value="Eukaryota"/>
</dbReference>
<evidence type="ECO:0000313" key="2">
    <source>
        <dbReference type="Proteomes" id="UP000095282"/>
    </source>
</evidence>
<accession>A0A1I7T2T4</accession>